<dbReference type="InterPro" id="IPR044694">
    <property type="entry name" value="NUP214"/>
</dbReference>
<name>A0A2P6PBE1_ROSCH</name>
<evidence type="ECO:0000313" key="2">
    <source>
        <dbReference type="Proteomes" id="UP000238479"/>
    </source>
</evidence>
<keyword evidence="2" id="KW-1185">Reference proteome</keyword>
<dbReference type="STRING" id="74649.A0A2P6PBE1"/>
<dbReference type="AlphaFoldDB" id="A0A2P6PBE1"/>
<dbReference type="Gramene" id="PRQ19232">
    <property type="protein sequence ID" value="PRQ19232"/>
    <property type="gene ID" value="RchiOBHm_Chr7g0214951"/>
</dbReference>
<accession>A0A2P6PBE1</accession>
<dbReference type="GO" id="GO:0006405">
    <property type="term" value="P:RNA export from nucleus"/>
    <property type="evidence" value="ECO:0007669"/>
    <property type="project" value="InterPro"/>
</dbReference>
<sequence>MASPVEIKEKGSSASIQELSVMDVPLPKLHILTPSTDTSTLAATADADILFLSVSSLLDKVLLSSTILNYLNFIRLMFHYGKDPDSLGIVELCFYCLRLYFLHHNFSL</sequence>
<gene>
    <name evidence="1" type="ORF">RchiOBHm_Chr7g0214951</name>
</gene>
<proteinExistence type="predicted"/>
<reference evidence="1 2" key="1">
    <citation type="journal article" date="2018" name="Nat. Genet.">
        <title>The Rosa genome provides new insights in the design of modern roses.</title>
        <authorList>
            <person name="Bendahmane M."/>
        </authorList>
    </citation>
    <scope>NUCLEOTIDE SEQUENCE [LARGE SCALE GENOMIC DNA]</scope>
    <source>
        <strain evidence="2">cv. Old Blush</strain>
    </source>
</reference>
<dbReference type="EMBL" id="PDCK01000045">
    <property type="protein sequence ID" value="PRQ19232.1"/>
    <property type="molecule type" value="Genomic_DNA"/>
</dbReference>
<evidence type="ECO:0000313" key="1">
    <source>
        <dbReference type="EMBL" id="PRQ19232.1"/>
    </source>
</evidence>
<dbReference type="PANTHER" id="PTHR34418">
    <property type="entry name" value="NUCLEAR PORE COMPLEX PROTEIN NUP214 ISOFORM X1"/>
    <property type="match status" value="1"/>
</dbReference>
<comment type="caution">
    <text evidence="1">The sequence shown here is derived from an EMBL/GenBank/DDBJ whole genome shotgun (WGS) entry which is preliminary data.</text>
</comment>
<dbReference type="GO" id="GO:0017056">
    <property type="term" value="F:structural constituent of nuclear pore"/>
    <property type="evidence" value="ECO:0007669"/>
    <property type="project" value="InterPro"/>
</dbReference>
<protein>
    <submittedName>
        <fullName evidence="1">Uncharacterized protein</fullName>
    </submittedName>
</protein>
<dbReference type="PANTHER" id="PTHR34418:SF3">
    <property type="entry name" value="NUCLEAR PORE COMPLEX PROTEIN NUP214"/>
    <property type="match status" value="1"/>
</dbReference>
<dbReference type="Proteomes" id="UP000238479">
    <property type="component" value="Chromosome 7"/>
</dbReference>
<organism evidence="1 2">
    <name type="scientific">Rosa chinensis</name>
    <name type="common">China rose</name>
    <dbReference type="NCBI Taxonomy" id="74649"/>
    <lineage>
        <taxon>Eukaryota</taxon>
        <taxon>Viridiplantae</taxon>
        <taxon>Streptophyta</taxon>
        <taxon>Embryophyta</taxon>
        <taxon>Tracheophyta</taxon>
        <taxon>Spermatophyta</taxon>
        <taxon>Magnoliopsida</taxon>
        <taxon>eudicotyledons</taxon>
        <taxon>Gunneridae</taxon>
        <taxon>Pentapetalae</taxon>
        <taxon>rosids</taxon>
        <taxon>fabids</taxon>
        <taxon>Rosales</taxon>
        <taxon>Rosaceae</taxon>
        <taxon>Rosoideae</taxon>
        <taxon>Rosoideae incertae sedis</taxon>
        <taxon>Rosa</taxon>
    </lineage>
</organism>